<organism evidence="1 2">
    <name type="scientific">Frankia canadensis</name>
    <dbReference type="NCBI Taxonomy" id="1836972"/>
    <lineage>
        <taxon>Bacteria</taxon>
        <taxon>Bacillati</taxon>
        <taxon>Actinomycetota</taxon>
        <taxon>Actinomycetes</taxon>
        <taxon>Frankiales</taxon>
        <taxon>Frankiaceae</taxon>
        <taxon>Frankia</taxon>
    </lineage>
</organism>
<evidence type="ECO:0000313" key="2">
    <source>
        <dbReference type="Proteomes" id="UP000234331"/>
    </source>
</evidence>
<gene>
    <name evidence="1" type="ORF">FRACA_10088</name>
</gene>
<dbReference type="EMBL" id="FZMO01000001">
    <property type="protein sequence ID" value="SNQ45329.1"/>
    <property type="molecule type" value="Genomic_DNA"/>
</dbReference>
<proteinExistence type="predicted"/>
<reference evidence="1 2" key="1">
    <citation type="submission" date="2017-06" db="EMBL/GenBank/DDBJ databases">
        <authorList>
            <person name="Kim H.J."/>
            <person name="Triplett B.A."/>
        </authorList>
    </citation>
    <scope>NUCLEOTIDE SEQUENCE [LARGE SCALE GENOMIC DNA]</scope>
    <source>
        <strain evidence="1">FRACA_ARgP5</strain>
    </source>
</reference>
<dbReference type="AlphaFoldDB" id="A0A2I2KI73"/>
<sequence length="48" mass="5322">MATDRRLAAVIWFQELARGAVLAWSLSDQPTAWGRWASTSPAVSYRNG</sequence>
<accession>A0A2I2KI73</accession>
<protein>
    <submittedName>
        <fullName evidence="1">Uncharacterized protein</fullName>
    </submittedName>
</protein>
<name>A0A2I2KI73_9ACTN</name>
<keyword evidence="2" id="KW-1185">Reference proteome</keyword>
<dbReference type="Proteomes" id="UP000234331">
    <property type="component" value="Unassembled WGS sequence"/>
</dbReference>
<evidence type="ECO:0000313" key="1">
    <source>
        <dbReference type="EMBL" id="SNQ45329.1"/>
    </source>
</evidence>